<keyword evidence="3" id="KW-1185">Reference proteome</keyword>
<sequence length="235" mass="25378">MKGIDSLLDELETNAAEAATSTPESIVAKIENELPVTPAAASGDMEQVIIDLEESNTATPPEKSTEILAGGEENILPVIEEPAAPEVLEEKQPEPKPKKASTPRGARFTFDGKDDAFFEKAGLQREDFMKCYNEAPVKAMDKIQNIMHWFSGGPDLSVYTRISLHSLIADKTASSNSLKLAMMSYPEKPYPVGTASTQAGQMMAVFPALGIAEKDGKSLTLNADSPIVKKFMAEE</sequence>
<dbReference type="Proteomes" id="UP001331691">
    <property type="component" value="Unassembled WGS sequence"/>
</dbReference>
<protein>
    <submittedName>
        <fullName evidence="2">Uncharacterized protein</fullName>
    </submittedName>
</protein>
<feature type="region of interest" description="Disordered" evidence="1">
    <location>
        <begin position="38"/>
        <end position="106"/>
    </location>
</feature>
<reference evidence="2 3" key="1">
    <citation type="submission" date="2023-10" db="EMBL/GenBank/DDBJ databases">
        <title>Wastewater isolates of ESBL- and carbapenemase-producing Gram-negative bacteria from New Zealand.</title>
        <authorList>
            <person name="Straub C."/>
            <person name="Weaver L."/>
            <person name="Cornelius A."/>
            <person name="Mcgill E."/>
            <person name="Dyet K."/>
            <person name="White L."/>
            <person name="Pattis I."/>
        </authorList>
    </citation>
    <scope>NUCLEOTIDE SEQUENCE [LARGE SCALE GENOMIC DNA]</scope>
    <source>
        <strain evidence="2 3">ESBL09</strain>
    </source>
</reference>
<dbReference type="EMBL" id="JAZKKV010000004">
    <property type="protein sequence ID" value="MEE9657544.1"/>
    <property type="molecule type" value="Genomic_DNA"/>
</dbReference>
<feature type="compositionally biased region" description="Basic and acidic residues" evidence="1">
    <location>
        <begin position="88"/>
        <end position="97"/>
    </location>
</feature>
<organism evidence="2 3">
    <name type="scientific">Kluyvera ascorbata</name>
    <dbReference type="NCBI Taxonomy" id="51288"/>
    <lineage>
        <taxon>Bacteria</taxon>
        <taxon>Pseudomonadati</taxon>
        <taxon>Pseudomonadota</taxon>
        <taxon>Gammaproteobacteria</taxon>
        <taxon>Enterobacterales</taxon>
        <taxon>Enterobacteriaceae</taxon>
        <taxon>Kluyvera</taxon>
    </lineage>
</organism>
<dbReference type="RefSeq" id="WP_331389623.1">
    <property type="nucleotide sequence ID" value="NZ_JAZKKV010000004.1"/>
</dbReference>
<gene>
    <name evidence="2" type="ORF">V4836_26180</name>
</gene>
<dbReference type="AlphaFoldDB" id="A0AB35XD22"/>
<accession>A0AB35XD22</accession>
<comment type="caution">
    <text evidence="2">The sequence shown here is derived from an EMBL/GenBank/DDBJ whole genome shotgun (WGS) entry which is preliminary data.</text>
</comment>
<proteinExistence type="predicted"/>
<evidence type="ECO:0000313" key="2">
    <source>
        <dbReference type="EMBL" id="MEE9657544.1"/>
    </source>
</evidence>
<evidence type="ECO:0000256" key="1">
    <source>
        <dbReference type="SAM" id="MobiDB-lite"/>
    </source>
</evidence>
<name>A0AB35XD22_9ENTR</name>
<evidence type="ECO:0000313" key="3">
    <source>
        <dbReference type="Proteomes" id="UP001331691"/>
    </source>
</evidence>